<dbReference type="Pfam" id="PF01568">
    <property type="entry name" value="Molydop_binding"/>
    <property type="match status" value="1"/>
</dbReference>
<dbReference type="EMBL" id="DXGI01000285">
    <property type="protein sequence ID" value="HIW78972.1"/>
    <property type="molecule type" value="Genomic_DNA"/>
</dbReference>
<dbReference type="InterPro" id="IPR006656">
    <property type="entry name" value="Mopterin_OxRdtase"/>
</dbReference>
<dbReference type="SUPFAM" id="SSF50692">
    <property type="entry name" value="ADC-like"/>
    <property type="match status" value="1"/>
</dbReference>
<dbReference type="InterPro" id="IPR006963">
    <property type="entry name" value="Mopterin_OxRdtase_4Fe-4S_dom"/>
</dbReference>
<dbReference type="Gene3D" id="3.40.228.10">
    <property type="entry name" value="Dimethylsulfoxide Reductase, domain 2"/>
    <property type="match status" value="1"/>
</dbReference>
<accession>A0A9D1U904</accession>
<organism evidence="8 9">
    <name type="scientific">Candidatus Bilophila faecipullorum</name>
    <dbReference type="NCBI Taxonomy" id="2838482"/>
    <lineage>
        <taxon>Bacteria</taxon>
        <taxon>Pseudomonadati</taxon>
        <taxon>Thermodesulfobacteriota</taxon>
        <taxon>Desulfovibrionia</taxon>
        <taxon>Desulfovibrionales</taxon>
        <taxon>Desulfovibrionaceae</taxon>
        <taxon>Bilophila</taxon>
    </lineage>
</organism>
<keyword evidence="5" id="KW-0408">Iron</keyword>
<dbReference type="InterPro" id="IPR006657">
    <property type="entry name" value="MoPterin_dinucl-bd_dom"/>
</dbReference>
<name>A0A9D1U904_9BACT</name>
<evidence type="ECO:0000256" key="5">
    <source>
        <dbReference type="ARBA" id="ARBA00023004"/>
    </source>
</evidence>
<dbReference type="Gene3D" id="3.40.50.740">
    <property type="match status" value="1"/>
</dbReference>
<protein>
    <submittedName>
        <fullName evidence="8">Molybdopterin-dependent oxidoreductase</fullName>
    </submittedName>
</protein>
<evidence type="ECO:0000313" key="8">
    <source>
        <dbReference type="EMBL" id="HIW78972.1"/>
    </source>
</evidence>
<dbReference type="GO" id="GO:0046872">
    <property type="term" value="F:metal ion binding"/>
    <property type="evidence" value="ECO:0007669"/>
    <property type="project" value="UniProtKB-KW"/>
</dbReference>
<sequence length="721" mass="80122">MPDTYSRRHFLKLGTALLAGGAAVMGDAVPSRGMGFRGRAEEKEKILKGYCPFCQVRCTYLARIRGGKVTSVAGHPGNRWTGGAMCPKGLSILELMNSPYRITEPMRRLPDGGWERISYEEAVRTVADRMREVLKTHGAKAADRVAMTMPLWDCRESEIAALMTLRTVGSVHAMPPGESCVSSASNMLGDMVGVNCGTVKVHEILNARTLVLWGANVADLYPPYARWLQQARERGVKIVYLDPRKTRTSLLCDCQFRPLPGTDGALAVGAVRHILSTGSYDEARARFQIDGFDELAKDCEGFTVDKVAAVTGLSPAEVLDFYETLAASERTIVWLGGSLSRYTNGITGLRAIILMQALRDNLIGEGRGMLTFQSGKPGGDEEFVDHFFGENTKPKMNFRRLRNAMSRGKIDILFLNSSYRRYPDSKGVREALAKVPFVVHCGFFLTEESEAAHLFIPATFGPESQGSGYGNEQQAVWREQLTDAPGSCAPSWRFYRDVGRLVDPERYPDFRDPEDMYRRFTELVPSWKGMTLERLRKSPDGLVWPLFSADEPERTGCVFTEGRLLTPSGKMQAAHRVFGRLSDWDYPKGSPRSKDHKEGYPLILIQGKQLWHWQQTLTNFATAVGQFSSGRFISLHPRTAAELGLKQGDKVMLETFVGGLEGWVDITENVLPGTLFTPSNLNATTPLPENRGTHISSILPNYWDKISCQHNGVGCRVRKIG</sequence>
<dbReference type="CDD" id="cd00368">
    <property type="entry name" value="Molybdopterin-Binding"/>
    <property type="match status" value="1"/>
</dbReference>
<dbReference type="GO" id="GO:0016491">
    <property type="term" value="F:oxidoreductase activity"/>
    <property type="evidence" value="ECO:0007669"/>
    <property type="project" value="UniProtKB-KW"/>
</dbReference>
<dbReference type="InterPro" id="IPR006311">
    <property type="entry name" value="TAT_signal"/>
</dbReference>
<evidence type="ECO:0000256" key="2">
    <source>
        <dbReference type="ARBA" id="ARBA00022723"/>
    </source>
</evidence>
<dbReference type="AlphaFoldDB" id="A0A9D1U904"/>
<keyword evidence="6" id="KW-0411">Iron-sulfur</keyword>
<dbReference type="Gene3D" id="2.40.40.20">
    <property type="match status" value="1"/>
</dbReference>
<evidence type="ECO:0000256" key="6">
    <source>
        <dbReference type="ARBA" id="ARBA00023014"/>
    </source>
</evidence>
<dbReference type="Pfam" id="PF00384">
    <property type="entry name" value="Molybdopterin"/>
    <property type="match status" value="1"/>
</dbReference>
<evidence type="ECO:0000256" key="3">
    <source>
        <dbReference type="ARBA" id="ARBA00022729"/>
    </source>
</evidence>
<reference evidence="8" key="1">
    <citation type="journal article" date="2021" name="PeerJ">
        <title>Extensive microbial diversity within the chicken gut microbiome revealed by metagenomics and culture.</title>
        <authorList>
            <person name="Gilroy R."/>
            <person name="Ravi A."/>
            <person name="Getino M."/>
            <person name="Pursley I."/>
            <person name="Horton D.L."/>
            <person name="Alikhan N.F."/>
            <person name="Baker D."/>
            <person name="Gharbi K."/>
            <person name="Hall N."/>
            <person name="Watson M."/>
            <person name="Adriaenssens E.M."/>
            <person name="Foster-Nyarko E."/>
            <person name="Jarju S."/>
            <person name="Secka A."/>
            <person name="Antonio M."/>
            <person name="Oren A."/>
            <person name="Chaudhuri R.R."/>
            <person name="La Ragione R."/>
            <person name="Hildebrand F."/>
            <person name="Pallen M.J."/>
        </authorList>
    </citation>
    <scope>NUCLEOTIDE SEQUENCE</scope>
    <source>
        <strain evidence="8">ChiSxjej5B17-1746</strain>
    </source>
</reference>
<dbReference type="PANTHER" id="PTHR43742:SF2">
    <property type="entry name" value="ASSIMILATORY NITRATE REDUCTASE CATALYTIC SUBUNIT"/>
    <property type="match status" value="1"/>
</dbReference>
<keyword evidence="2" id="KW-0479">Metal-binding</keyword>
<dbReference type="SUPFAM" id="SSF53706">
    <property type="entry name" value="Formate dehydrogenase/DMSO reductase, domains 1-3"/>
    <property type="match status" value="1"/>
</dbReference>
<dbReference type="Proteomes" id="UP000824264">
    <property type="component" value="Unassembled WGS sequence"/>
</dbReference>
<reference evidence="8" key="2">
    <citation type="submission" date="2021-04" db="EMBL/GenBank/DDBJ databases">
        <authorList>
            <person name="Gilroy R."/>
        </authorList>
    </citation>
    <scope>NUCLEOTIDE SEQUENCE</scope>
    <source>
        <strain evidence="8">ChiSxjej5B17-1746</strain>
    </source>
</reference>
<dbReference type="PANTHER" id="PTHR43742">
    <property type="entry name" value="TRIMETHYLAMINE-N-OXIDE REDUCTASE"/>
    <property type="match status" value="1"/>
</dbReference>
<comment type="caution">
    <text evidence="8">The sequence shown here is derived from an EMBL/GenBank/DDBJ whole genome shotgun (WGS) entry which is preliminary data.</text>
</comment>
<gene>
    <name evidence="8" type="ORF">H9874_07495</name>
</gene>
<keyword evidence="4" id="KW-0560">Oxidoreductase</keyword>
<dbReference type="InterPro" id="IPR009010">
    <property type="entry name" value="Asp_de-COase-like_dom_sf"/>
</dbReference>
<dbReference type="PROSITE" id="PS51669">
    <property type="entry name" value="4FE4S_MOW_BIS_MGD"/>
    <property type="match status" value="1"/>
</dbReference>
<evidence type="ECO:0000259" key="7">
    <source>
        <dbReference type="PROSITE" id="PS51669"/>
    </source>
</evidence>
<comment type="similarity">
    <text evidence="1">Belongs to the prokaryotic molybdopterin-containing oxidoreductase family.</text>
</comment>
<dbReference type="Pfam" id="PF04879">
    <property type="entry name" value="Molybdop_Fe4S4"/>
    <property type="match status" value="1"/>
</dbReference>
<evidence type="ECO:0000313" key="9">
    <source>
        <dbReference type="Proteomes" id="UP000824264"/>
    </source>
</evidence>
<dbReference type="GO" id="GO:0043546">
    <property type="term" value="F:molybdopterin cofactor binding"/>
    <property type="evidence" value="ECO:0007669"/>
    <property type="project" value="InterPro"/>
</dbReference>
<dbReference type="InterPro" id="IPR050612">
    <property type="entry name" value="Prok_Mopterin_Oxidored"/>
</dbReference>
<proteinExistence type="inferred from homology"/>
<evidence type="ECO:0000256" key="4">
    <source>
        <dbReference type="ARBA" id="ARBA00023002"/>
    </source>
</evidence>
<dbReference type="PROSITE" id="PS51318">
    <property type="entry name" value="TAT"/>
    <property type="match status" value="1"/>
</dbReference>
<dbReference type="SMART" id="SM00926">
    <property type="entry name" value="Molybdop_Fe4S4"/>
    <property type="match status" value="1"/>
</dbReference>
<keyword evidence="3" id="KW-0732">Signal</keyword>
<dbReference type="Gene3D" id="3.30.200.210">
    <property type="match status" value="1"/>
</dbReference>
<evidence type="ECO:0000256" key="1">
    <source>
        <dbReference type="ARBA" id="ARBA00010312"/>
    </source>
</evidence>
<feature type="domain" description="4Fe-4S Mo/W bis-MGD-type" evidence="7">
    <location>
        <begin position="44"/>
        <end position="100"/>
    </location>
</feature>
<dbReference type="GO" id="GO:0051536">
    <property type="term" value="F:iron-sulfur cluster binding"/>
    <property type="evidence" value="ECO:0007669"/>
    <property type="project" value="UniProtKB-KW"/>
</dbReference>